<dbReference type="GO" id="GO:0006302">
    <property type="term" value="P:double-strand break repair"/>
    <property type="evidence" value="ECO:0007669"/>
    <property type="project" value="InterPro"/>
</dbReference>
<dbReference type="Gene3D" id="3.40.50.300">
    <property type="entry name" value="P-loop containing nucleotide triphosphate hydrolases"/>
    <property type="match status" value="1"/>
</dbReference>
<organism evidence="3">
    <name type="scientific">marine sediment metagenome</name>
    <dbReference type="NCBI Taxonomy" id="412755"/>
    <lineage>
        <taxon>unclassified sequences</taxon>
        <taxon>metagenomes</taxon>
        <taxon>ecological metagenomes</taxon>
    </lineage>
</organism>
<feature type="non-terminal residue" evidence="3">
    <location>
        <position position="340"/>
    </location>
</feature>
<name>A0A0F9KJU8_9ZZZZ</name>
<evidence type="ECO:0000256" key="1">
    <source>
        <dbReference type="SAM" id="Coils"/>
    </source>
</evidence>
<proteinExistence type="predicted"/>
<dbReference type="EMBL" id="LAZR01007893">
    <property type="protein sequence ID" value="KKM82233.1"/>
    <property type="molecule type" value="Genomic_DNA"/>
</dbReference>
<dbReference type="SUPFAM" id="SSF52540">
    <property type="entry name" value="P-loop containing nucleoside triphosphate hydrolases"/>
    <property type="match status" value="1"/>
</dbReference>
<comment type="caution">
    <text evidence="3">The sequence shown here is derived from an EMBL/GenBank/DDBJ whole genome shotgun (WGS) entry which is preliminary data.</text>
</comment>
<accession>A0A0F9KJU8</accession>
<feature type="domain" description="Rad50/SbcC-type AAA" evidence="2">
    <location>
        <begin position="7"/>
        <end position="48"/>
    </location>
</feature>
<dbReference type="Pfam" id="PF13476">
    <property type="entry name" value="AAA_23"/>
    <property type="match status" value="1"/>
</dbReference>
<protein>
    <recommendedName>
        <fullName evidence="2">Rad50/SbcC-type AAA domain-containing protein</fullName>
    </recommendedName>
</protein>
<dbReference type="InterPro" id="IPR038729">
    <property type="entry name" value="Rad50/SbcC_AAA"/>
</dbReference>
<feature type="coiled-coil region" evidence="1">
    <location>
        <begin position="225"/>
        <end position="292"/>
    </location>
</feature>
<reference evidence="3" key="1">
    <citation type="journal article" date="2015" name="Nature">
        <title>Complex archaea that bridge the gap between prokaryotes and eukaryotes.</title>
        <authorList>
            <person name="Spang A."/>
            <person name="Saw J.H."/>
            <person name="Jorgensen S.L."/>
            <person name="Zaremba-Niedzwiedzka K."/>
            <person name="Martijn J."/>
            <person name="Lind A.E."/>
            <person name="van Eijk R."/>
            <person name="Schleper C."/>
            <person name="Guy L."/>
            <person name="Ettema T.J."/>
        </authorList>
    </citation>
    <scope>NUCLEOTIDE SEQUENCE</scope>
</reference>
<dbReference type="InterPro" id="IPR027417">
    <property type="entry name" value="P-loop_NTPase"/>
</dbReference>
<dbReference type="GO" id="GO:0016887">
    <property type="term" value="F:ATP hydrolysis activity"/>
    <property type="evidence" value="ECO:0007669"/>
    <property type="project" value="InterPro"/>
</dbReference>
<gene>
    <name evidence="3" type="ORF">LCGC14_1321610</name>
</gene>
<sequence length="340" mass="36638">MTKSNTIKIEDIGPIEDLTMDIVPGVNVLCGPNGSGKTKAIDVAEAIATGRGKLSVRDGAASGHVDGLGVTLHVGRSTRRTGELDVRVLDSRRSLAMLVDPGLKDAGAADAKRIKALLEMLGVTPDPSLFHALLGGQEGFDSVVTRRATEAGDIVEMARRIKVDIDKAARDDEDQVKRMSGMAEARRQAVEGVDLTAEDDADKLQAALNEAVRFHQETKSRQEHAGEVIARAEEASRDIQEAEGNYAGQDVDTAKERLNETAIDATRKEAVVEELEAKLTTAREGLAAEQSDHARAADWLDSAVSHENTMDLWRHQVAAGLNIEPVPDEEVDAARQRCLE</sequence>
<keyword evidence="1" id="KW-0175">Coiled coil</keyword>
<dbReference type="AlphaFoldDB" id="A0A0F9KJU8"/>
<evidence type="ECO:0000313" key="3">
    <source>
        <dbReference type="EMBL" id="KKM82233.1"/>
    </source>
</evidence>
<evidence type="ECO:0000259" key="2">
    <source>
        <dbReference type="Pfam" id="PF13476"/>
    </source>
</evidence>